<dbReference type="GO" id="GO:0006229">
    <property type="term" value="P:dUTP biosynthetic process"/>
    <property type="evidence" value="ECO:0007669"/>
    <property type="project" value="InterPro"/>
</dbReference>
<dbReference type="EMBL" id="AP019860">
    <property type="protein sequence ID" value="BBM87635.1"/>
    <property type="molecule type" value="Genomic_DNA"/>
</dbReference>
<dbReference type="GO" id="GO:0008829">
    <property type="term" value="F:dCTP deaminase activity"/>
    <property type="evidence" value="ECO:0007669"/>
    <property type="project" value="InterPro"/>
</dbReference>
<dbReference type="SUPFAM" id="SSF51283">
    <property type="entry name" value="dUTPase-like"/>
    <property type="match status" value="1"/>
</dbReference>
<dbReference type="RefSeq" id="WP_151971644.1">
    <property type="nucleotide sequence ID" value="NZ_AP019860.1"/>
</dbReference>
<name>A0A5S9F687_UABAM</name>
<proteinExistence type="predicted"/>
<dbReference type="KEGG" id="uam:UABAM_06047"/>
<dbReference type="NCBIfam" id="TIGR02274">
    <property type="entry name" value="dCTP_deam"/>
    <property type="match status" value="1"/>
</dbReference>
<dbReference type="InterPro" id="IPR033704">
    <property type="entry name" value="dUTPase_trimeric"/>
</dbReference>
<keyword evidence="4" id="KW-1185">Reference proteome</keyword>
<evidence type="ECO:0000313" key="4">
    <source>
        <dbReference type="Proteomes" id="UP000326354"/>
    </source>
</evidence>
<gene>
    <name evidence="3" type="ORF">UABAM_06047</name>
</gene>
<keyword evidence="2" id="KW-0546">Nucleotide metabolism</keyword>
<dbReference type="Gene3D" id="2.70.40.10">
    <property type="match status" value="1"/>
</dbReference>
<dbReference type="InterPro" id="IPR011962">
    <property type="entry name" value="dCTP_deaminase"/>
</dbReference>
<dbReference type="Pfam" id="PF22769">
    <property type="entry name" value="DCD"/>
    <property type="match status" value="1"/>
</dbReference>
<dbReference type="Proteomes" id="UP000326354">
    <property type="component" value="Chromosome"/>
</dbReference>
<evidence type="ECO:0000256" key="2">
    <source>
        <dbReference type="ARBA" id="ARBA00023080"/>
    </source>
</evidence>
<dbReference type="OrthoDB" id="9780202at2"/>
<dbReference type="AlphaFoldDB" id="A0A5S9F687"/>
<reference evidence="3 4" key="1">
    <citation type="submission" date="2019-08" db="EMBL/GenBank/DDBJ databases">
        <title>Complete genome sequence of Candidatus Uab amorphum.</title>
        <authorList>
            <person name="Shiratori T."/>
            <person name="Suzuki S."/>
            <person name="Kakizawa Y."/>
            <person name="Ishida K."/>
        </authorList>
    </citation>
    <scope>NUCLEOTIDE SEQUENCE [LARGE SCALE GENOMIC DNA]</scope>
    <source>
        <strain evidence="3 4">SRT547</strain>
    </source>
</reference>
<accession>A0A5S9F687</accession>
<evidence type="ECO:0000256" key="1">
    <source>
        <dbReference type="ARBA" id="ARBA00022801"/>
    </source>
</evidence>
<keyword evidence="1" id="KW-0378">Hydrolase</keyword>
<evidence type="ECO:0000313" key="3">
    <source>
        <dbReference type="EMBL" id="BBM87635.1"/>
    </source>
</evidence>
<organism evidence="3 4">
    <name type="scientific">Uabimicrobium amorphum</name>
    <dbReference type="NCBI Taxonomy" id="2596890"/>
    <lineage>
        <taxon>Bacteria</taxon>
        <taxon>Pseudomonadati</taxon>
        <taxon>Planctomycetota</taxon>
        <taxon>Candidatus Uabimicrobiia</taxon>
        <taxon>Candidatus Uabimicrobiales</taxon>
        <taxon>Candidatus Uabimicrobiaceae</taxon>
        <taxon>Candidatus Uabimicrobium</taxon>
    </lineage>
</organism>
<dbReference type="PANTHER" id="PTHR42680">
    <property type="entry name" value="DCTP DEAMINASE"/>
    <property type="match status" value="1"/>
</dbReference>
<protein>
    <submittedName>
        <fullName evidence="3">dCTP deaminase</fullName>
    </submittedName>
</protein>
<dbReference type="InterPro" id="IPR036157">
    <property type="entry name" value="dUTPase-like_sf"/>
</dbReference>
<sequence>MSILTRDEILKAVSAKEIAIAPFDEDHVGPASVDLHLSHSFRVFDKPKKVIRVQNDVDYRKATKGVRLKEGETFLLMPGETILGITVERITLSDGICGWLEGRSKFARVGLLIHISASFMQPGIDNHQVLEMSNFGPVPLEIVPGVRICQFIFQRTIGNAAYQGKFRNQCPEEFSL</sequence>
<dbReference type="PANTHER" id="PTHR42680:SF3">
    <property type="entry name" value="DCTP DEAMINASE"/>
    <property type="match status" value="1"/>
</dbReference>
<dbReference type="CDD" id="cd07557">
    <property type="entry name" value="trimeric_dUTPase"/>
    <property type="match status" value="1"/>
</dbReference>